<organism evidence="2 3">
    <name type="scientific">Ampelomyces quisqualis</name>
    <name type="common">Powdery mildew agent</name>
    <dbReference type="NCBI Taxonomy" id="50730"/>
    <lineage>
        <taxon>Eukaryota</taxon>
        <taxon>Fungi</taxon>
        <taxon>Dikarya</taxon>
        <taxon>Ascomycota</taxon>
        <taxon>Pezizomycotina</taxon>
        <taxon>Dothideomycetes</taxon>
        <taxon>Pleosporomycetidae</taxon>
        <taxon>Pleosporales</taxon>
        <taxon>Pleosporineae</taxon>
        <taxon>Phaeosphaeriaceae</taxon>
        <taxon>Ampelomyces</taxon>
    </lineage>
</organism>
<dbReference type="EMBL" id="ML979133">
    <property type="protein sequence ID" value="KAF1919654.1"/>
    <property type="molecule type" value="Genomic_DNA"/>
</dbReference>
<feature type="compositionally biased region" description="Low complexity" evidence="1">
    <location>
        <begin position="137"/>
        <end position="163"/>
    </location>
</feature>
<feature type="region of interest" description="Disordered" evidence="1">
    <location>
        <begin position="1"/>
        <end position="61"/>
    </location>
</feature>
<feature type="compositionally biased region" description="Basic and acidic residues" evidence="1">
    <location>
        <begin position="165"/>
        <end position="182"/>
    </location>
</feature>
<evidence type="ECO:0000256" key="1">
    <source>
        <dbReference type="SAM" id="MobiDB-lite"/>
    </source>
</evidence>
<dbReference type="AlphaFoldDB" id="A0A6A5QYA9"/>
<accession>A0A6A5QYA9</accession>
<feature type="compositionally biased region" description="Pro residues" evidence="1">
    <location>
        <begin position="186"/>
        <end position="197"/>
    </location>
</feature>
<evidence type="ECO:0000313" key="2">
    <source>
        <dbReference type="EMBL" id="KAF1919654.1"/>
    </source>
</evidence>
<evidence type="ECO:0000313" key="3">
    <source>
        <dbReference type="Proteomes" id="UP000800096"/>
    </source>
</evidence>
<gene>
    <name evidence="2" type="ORF">BDU57DRAFT_536609</name>
</gene>
<keyword evidence="3" id="KW-1185">Reference proteome</keyword>
<protein>
    <submittedName>
        <fullName evidence="2">Uncharacterized protein</fullName>
    </submittedName>
</protein>
<feature type="region of interest" description="Disordered" evidence="1">
    <location>
        <begin position="92"/>
        <end position="204"/>
    </location>
</feature>
<feature type="compositionally biased region" description="Low complexity" evidence="1">
    <location>
        <begin position="93"/>
        <end position="108"/>
    </location>
</feature>
<dbReference type="Proteomes" id="UP000800096">
    <property type="component" value="Unassembled WGS sequence"/>
</dbReference>
<feature type="compositionally biased region" description="Basic and acidic residues" evidence="1">
    <location>
        <begin position="1"/>
        <end position="20"/>
    </location>
</feature>
<feature type="compositionally biased region" description="Basic and acidic residues" evidence="1">
    <location>
        <begin position="51"/>
        <end position="61"/>
    </location>
</feature>
<proteinExistence type="predicted"/>
<name>A0A6A5QYA9_AMPQU</name>
<reference evidence="2" key="1">
    <citation type="journal article" date="2020" name="Stud. Mycol.">
        <title>101 Dothideomycetes genomes: a test case for predicting lifestyles and emergence of pathogens.</title>
        <authorList>
            <person name="Haridas S."/>
            <person name="Albert R."/>
            <person name="Binder M."/>
            <person name="Bloem J."/>
            <person name="Labutti K."/>
            <person name="Salamov A."/>
            <person name="Andreopoulos B."/>
            <person name="Baker S."/>
            <person name="Barry K."/>
            <person name="Bills G."/>
            <person name="Bluhm B."/>
            <person name="Cannon C."/>
            <person name="Castanera R."/>
            <person name="Culley D."/>
            <person name="Daum C."/>
            <person name="Ezra D."/>
            <person name="Gonzalez J."/>
            <person name="Henrissat B."/>
            <person name="Kuo A."/>
            <person name="Liang C."/>
            <person name="Lipzen A."/>
            <person name="Lutzoni F."/>
            <person name="Magnuson J."/>
            <person name="Mondo S."/>
            <person name="Nolan M."/>
            <person name="Ohm R."/>
            <person name="Pangilinan J."/>
            <person name="Park H.-J."/>
            <person name="Ramirez L."/>
            <person name="Alfaro M."/>
            <person name="Sun H."/>
            <person name="Tritt A."/>
            <person name="Yoshinaga Y."/>
            <person name="Zwiers L.-H."/>
            <person name="Turgeon B."/>
            <person name="Goodwin S."/>
            <person name="Spatafora J."/>
            <person name="Crous P."/>
            <person name="Grigoriev I."/>
        </authorList>
    </citation>
    <scope>NUCLEOTIDE SEQUENCE</scope>
    <source>
        <strain evidence="2">HMLAC05119</strain>
    </source>
</reference>
<feature type="compositionally biased region" description="Polar residues" evidence="1">
    <location>
        <begin position="33"/>
        <end position="45"/>
    </location>
</feature>
<sequence length="325" mass="35228">MWLRGAEQEVERLDSLENSRPRGTRNVPHDAGTATQGDESASAQAGTEELVVQRETEESERMAEMNGQVRQIAMLRAQLDALDHLEARMGVVSTPTSSRTSTPYPSTYAQRWNQSSGRTRRVAPPVSRPFSSSQRPTAMTSSAAARTSTLATARSNASASNRNPFHPELRPSIRPPNLHDHVPSPIQRPPVPDPKTPPSSITSGIANLNLTNTQNSASRTVYPALADNATVTLMDFLTIPHGSRTGSPGIIPLPVGGALGAWPYQYPAYLQPRADDPSDPGLHRLARAVVQGRIRYNAENLSVARAARLDLDVEEEEAVAVKLVK</sequence>